<evidence type="ECO:0000313" key="4">
    <source>
        <dbReference type="EMBL" id="WAL63511.1"/>
    </source>
</evidence>
<feature type="chain" id="PRO_5046683250" evidence="2">
    <location>
        <begin position="21"/>
        <end position="269"/>
    </location>
</feature>
<dbReference type="CDD" id="cd00413">
    <property type="entry name" value="Glyco_hydrolase_16"/>
    <property type="match status" value="1"/>
</dbReference>
<dbReference type="PROSITE" id="PS51762">
    <property type="entry name" value="GH16_2"/>
    <property type="match status" value="1"/>
</dbReference>
<comment type="similarity">
    <text evidence="1">Belongs to the glycosyl hydrolase 16 family.</text>
</comment>
<dbReference type="SUPFAM" id="SSF49899">
    <property type="entry name" value="Concanavalin A-like lectins/glucanases"/>
    <property type="match status" value="1"/>
</dbReference>
<evidence type="ECO:0000313" key="5">
    <source>
        <dbReference type="Proteomes" id="UP001163203"/>
    </source>
</evidence>
<dbReference type="EMBL" id="CP113836">
    <property type="protein sequence ID" value="WAL63511.1"/>
    <property type="molecule type" value="Genomic_DNA"/>
</dbReference>
<keyword evidence="4" id="KW-0378">Hydrolase</keyword>
<keyword evidence="5" id="KW-1185">Reference proteome</keyword>
<dbReference type="RefSeq" id="WP_268441587.1">
    <property type="nucleotide sequence ID" value="NZ_CP113836.1"/>
</dbReference>
<sequence length="269" mass="30045">MKRRVILLSLCLVLAAVAIAAVKITSRRFEDPGSQAGPATSAPESAAVVPPMPQATEAAVEYGWQRVGGDEFDGTKVDTTRWEVYDGTNSRNETWSPKQCAVKDGLLTITGLSDRAGTTCGIAWKQDRTYGRWEVRARMPAPADPGYAPIFLLWGDAGNYPHAGEIDFAEEYDPARQYIESWLHGPGNTEGGYFKSKPVDLTQWHNFAVEWEPERITLYLDGVVWGVYDDPKFIPRTPMHVTLQQNYTSKGPGLPLKSSVEIDWMRMYR</sequence>
<organism evidence="4 5">
    <name type="scientific">Amycolatopsis cynarae</name>
    <dbReference type="NCBI Taxonomy" id="2995223"/>
    <lineage>
        <taxon>Bacteria</taxon>
        <taxon>Bacillati</taxon>
        <taxon>Actinomycetota</taxon>
        <taxon>Actinomycetes</taxon>
        <taxon>Pseudonocardiales</taxon>
        <taxon>Pseudonocardiaceae</taxon>
        <taxon>Amycolatopsis</taxon>
    </lineage>
</organism>
<gene>
    <name evidence="4" type="ORF">ORV05_21125</name>
</gene>
<keyword evidence="2" id="KW-0732">Signal</keyword>
<accession>A0ABY7AXX7</accession>
<feature type="signal peptide" evidence="2">
    <location>
        <begin position="1"/>
        <end position="20"/>
    </location>
</feature>
<dbReference type="PANTHER" id="PTHR10963:SF55">
    <property type="entry name" value="GLYCOSIDE HYDROLASE FAMILY 16 PROTEIN"/>
    <property type="match status" value="1"/>
</dbReference>
<evidence type="ECO:0000256" key="2">
    <source>
        <dbReference type="SAM" id="SignalP"/>
    </source>
</evidence>
<feature type="domain" description="GH16" evidence="3">
    <location>
        <begin position="60"/>
        <end position="269"/>
    </location>
</feature>
<name>A0ABY7AXX7_9PSEU</name>
<dbReference type="Pfam" id="PF00722">
    <property type="entry name" value="Glyco_hydro_16"/>
    <property type="match status" value="1"/>
</dbReference>
<protein>
    <submittedName>
        <fullName evidence="4">Glycoside hydrolase family 16 protein</fullName>
    </submittedName>
</protein>
<evidence type="ECO:0000256" key="1">
    <source>
        <dbReference type="ARBA" id="ARBA00006865"/>
    </source>
</evidence>
<dbReference type="InterPro" id="IPR050546">
    <property type="entry name" value="Glycosyl_Hydrlase_16"/>
</dbReference>
<proteinExistence type="inferred from homology"/>
<dbReference type="Proteomes" id="UP001163203">
    <property type="component" value="Chromosome"/>
</dbReference>
<dbReference type="InterPro" id="IPR013320">
    <property type="entry name" value="ConA-like_dom_sf"/>
</dbReference>
<reference evidence="4" key="1">
    <citation type="submission" date="2022-11" db="EMBL/GenBank/DDBJ databases">
        <authorList>
            <person name="Mo P."/>
        </authorList>
    </citation>
    <scope>NUCLEOTIDE SEQUENCE</scope>
    <source>
        <strain evidence="4">HUAS 11-8</strain>
    </source>
</reference>
<evidence type="ECO:0000259" key="3">
    <source>
        <dbReference type="PROSITE" id="PS51762"/>
    </source>
</evidence>
<dbReference type="InterPro" id="IPR000757">
    <property type="entry name" value="Beta-glucanase-like"/>
</dbReference>
<dbReference type="Gene3D" id="2.60.120.200">
    <property type="match status" value="1"/>
</dbReference>
<dbReference type="PANTHER" id="PTHR10963">
    <property type="entry name" value="GLYCOSYL HYDROLASE-RELATED"/>
    <property type="match status" value="1"/>
</dbReference>
<dbReference type="GO" id="GO:0016787">
    <property type="term" value="F:hydrolase activity"/>
    <property type="evidence" value="ECO:0007669"/>
    <property type="project" value="UniProtKB-KW"/>
</dbReference>